<evidence type="ECO:0000313" key="2">
    <source>
        <dbReference type="EMBL" id="MEE1946669.1"/>
    </source>
</evidence>
<feature type="signal peptide" evidence="1">
    <location>
        <begin position="1"/>
        <end position="21"/>
    </location>
</feature>
<dbReference type="Gene3D" id="2.60.40.2880">
    <property type="entry name" value="MmpS1-5, C-terminal soluble domain"/>
    <property type="match status" value="1"/>
</dbReference>
<comment type="caution">
    <text evidence="2">The sequence shown here is derived from an EMBL/GenBank/DDBJ whole genome shotgun (WGS) entry which is preliminary data.</text>
</comment>
<protein>
    <recommendedName>
        <fullName evidence="4">Lipoprotein</fullName>
    </recommendedName>
</protein>
<proteinExistence type="predicted"/>
<evidence type="ECO:0000313" key="3">
    <source>
        <dbReference type="Proteomes" id="UP001336835"/>
    </source>
</evidence>
<evidence type="ECO:0008006" key="4">
    <source>
        <dbReference type="Google" id="ProtNLM"/>
    </source>
</evidence>
<sequence>MKNLRKLFYIALPLMVLTLLSACSKKPDEVNDPRKNYPKNVTIEYRVSKVSGDNIGVMDIRFTNETDADTQLTGQSLPFSKTISKSVSYASDVSLSITENYKITGAIKLEILVNGKVVKTETPSFSNTYITGGVVYQFND</sequence>
<accession>A0ABU7IBD8</accession>
<keyword evidence="3" id="KW-1185">Reference proteome</keyword>
<feature type="chain" id="PRO_5046906090" description="Lipoprotein" evidence="1">
    <location>
        <begin position="22"/>
        <end position="140"/>
    </location>
</feature>
<reference evidence="2 3" key="1">
    <citation type="submission" date="2024-01" db="EMBL/GenBank/DDBJ databases">
        <title>Pedobacter sp. nov., isolated from fresh soil.</title>
        <authorList>
            <person name="Le N.T.T."/>
        </authorList>
    </citation>
    <scope>NUCLEOTIDE SEQUENCE [LARGE SCALE GENOMIC DNA]</scope>
    <source>
        <strain evidence="2 3">KR3-3</strain>
    </source>
</reference>
<dbReference type="PROSITE" id="PS51257">
    <property type="entry name" value="PROKAR_LIPOPROTEIN"/>
    <property type="match status" value="1"/>
</dbReference>
<keyword evidence="1" id="KW-0732">Signal</keyword>
<dbReference type="EMBL" id="JAZDQT010000003">
    <property type="protein sequence ID" value="MEE1946669.1"/>
    <property type="molecule type" value="Genomic_DNA"/>
</dbReference>
<dbReference type="RefSeq" id="WP_330108967.1">
    <property type="nucleotide sequence ID" value="NZ_JAZDQT010000003.1"/>
</dbReference>
<name>A0ABU7IBD8_9SPHI</name>
<dbReference type="Proteomes" id="UP001336835">
    <property type="component" value="Unassembled WGS sequence"/>
</dbReference>
<gene>
    <name evidence="2" type="ORF">VRU48_16210</name>
</gene>
<evidence type="ECO:0000256" key="1">
    <source>
        <dbReference type="SAM" id="SignalP"/>
    </source>
</evidence>
<dbReference type="InterPro" id="IPR038468">
    <property type="entry name" value="MmpS_C"/>
</dbReference>
<organism evidence="2 3">
    <name type="scientific">Pedobacter albus</name>
    <dbReference type="NCBI Taxonomy" id="3113905"/>
    <lineage>
        <taxon>Bacteria</taxon>
        <taxon>Pseudomonadati</taxon>
        <taxon>Bacteroidota</taxon>
        <taxon>Sphingobacteriia</taxon>
        <taxon>Sphingobacteriales</taxon>
        <taxon>Sphingobacteriaceae</taxon>
        <taxon>Pedobacter</taxon>
    </lineage>
</organism>